<dbReference type="GO" id="GO:0019288">
    <property type="term" value="P:isopentenyl diphosphate biosynthetic process, methylerythritol 4-phosphate pathway"/>
    <property type="evidence" value="ECO:0007669"/>
    <property type="project" value="TreeGrafter"/>
</dbReference>
<comment type="cofactor">
    <cofactor evidence="1">
        <name>Mg(2+)</name>
        <dbReference type="ChEBI" id="CHEBI:18420"/>
    </cofactor>
</comment>
<protein>
    <submittedName>
        <fullName evidence="6">Deoxyxylulose-5-phosphate synthase</fullName>
    </submittedName>
</protein>
<reference evidence="6 7" key="1">
    <citation type="submission" date="2020-08" db="EMBL/GenBank/DDBJ databases">
        <title>Genomic Encyclopedia of Type Strains, Phase III (KMG-III): the genomes of soil and plant-associated and newly described type strains.</title>
        <authorList>
            <person name="Whitman W."/>
        </authorList>
    </citation>
    <scope>NUCLEOTIDE SEQUENCE [LARGE SCALE GENOMIC DNA]</scope>
    <source>
        <strain evidence="6 7">CECT 8305</strain>
    </source>
</reference>
<dbReference type="InterPro" id="IPR005477">
    <property type="entry name" value="Dxylulose-5-P_synthase"/>
</dbReference>
<dbReference type="RefSeq" id="WP_281392741.1">
    <property type="nucleotide sequence ID" value="NZ_JACHJL010000006.1"/>
</dbReference>
<sequence>DVLSKPAGASRVLLVSVGAMAQVSLEAAQLLGERGIGVTVVDPRWVKPVNSTLVGMAAEHDLVATVEDNGRVGGVGMAVSQTLRDAGVSTPVRDFGLLQQFSPYDSRSAALSAAGLTAERVADSVSDMLTPTGWPSLRGAS</sequence>
<evidence type="ECO:0000313" key="7">
    <source>
        <dbReference type="Proteomes" id="UP000588098"/>
    </source>
</evidence>
<keyword evidence="4" id="KW-0786">Thiamine pyrophosphate</keyword>
<evidence type="ECO:0000256" key="4">
    <source>
        <dbReference type="ARBA" id="ARBA00023052"/>
    </source>
</evidence>
<keyword evidence="3" id="KW-0808">Transferase</keyword>
<keyword evidence="7" id="KW-1185">Reference proteome</keyword>
<gene>
    <name evidence="6" type="ORF">FHS42_002782</name>
</gene>
<evidence type="ECO:0000256" key="2">
    <source>
        <dbReference type="ARBA" id="ARBA00011738"/>
    </source>
</evidence>
<evidence type="ECO:0000259" key="5">
    <source>
        <dbReference type="Pfam" id="PF02780"/>
    </source>
</evidence>
<dbReference type="GO" id="GO:0016114">
    <property type="term" value="P:terpenoid biosynthetic process"/>
    <property type="evidence" value="ECO:0007669"/>
    <property type="project" value="InterPro"/>
</dbReference>
<organism evidence="6 7">
    <name type="scientific">Streptomyces zagrosensis</name>
    <dbReference type="NCBI Taxonomy" id="1042984"/>
    <lineage>
        <taxon>Bacteria</taxon>
        <taxon>Bacillati</taxon>
        <taxon>Actinomycetota</taxon>
        <taxon>Actinomycetes</taxon>
        <taxon>Kitasatosporales</taxon>
        <taxon>Streptomycetaceae</taxon>
        <taxon>Streptomyces</taxon>
    </lineage>
</organism>
<name>A0A7W9Q9L9_9ACTN</name>
<dbReference type="Pfam" id="PF02780">
    <property type="entry name" value="Transketolase_C"/>
    <property type="match status" value="1"/>
</dbReference>
<evidence type="ECO:0000313" key="6">
    <source>
        <dbReference type="EMBL" id="MBB5935713.1"/>
    </source>
</evidence>
<dbReference type="InterPro" id="IPR033248">
    <property type="entry name" value="Transketolase_C"/>
</dbReference>
<dbReference type="PANTHER" id="PTHR43322:SF5">
    <property type="entry name" value="1-DEOXY-D-XYLULOSE-5-PHOSPHATE SYNTHASE, CHLOROPLASTIC"/>
    <property type="match status" value="1"/>
</dbReference>
<comment type="caution">
    <text evidence="6">The sequence shown here is derived from an EMBL/GenBank/DDBJ whole genome shotgun (WGS) entry which is preliminary data.</text>
</comment>
<dbReference type="GO" id="GO:0008661">
    <property type="term" value="F:1-deoxy-D-xylulose-5-phosphate synthase activity"/>
    <property type="evidence" value="ECO:0007669"/>
    <property type="project" value="InterPro"/>
</dbReference>
<dbReference type="InterPro" id="IPR009014">
    <property type="entry name" value="Transketo_C/PFOR_II"/>
</dbReference>
<feature type="non-terminal residue" evidence="6">
    <location>
        <position position="1"/>
    </location>
</feature>
<dbReference type="SUPFAM" id="SSF52922">
    <property type="entry name" value="TK C-terminal domain-like"/>
    <property type="match status" value="1"/>
</dbReference>
<dbReference type="PANTHER" id="PTHR43322">
    <property type="entry name" value="1-D-DEOXYXYLULOSE 5-PHOSPHATE SYNTHASE-RELATED"/>
    <property type="match status" value="1"/>
</dbReference>
<dbReference type="EMBL" id="JACHJL010000006">
    <property type="protein sequence ID" value="MBB5935713.1"/>
    <property type="molecule type" value="Genomic_DNA"/>
</dbReference>
<accession>A0A7W9Q9L9</accession>
<dbReference type="Gene3D" id="3.40.50.920">
    <property type="match status" value="1"/>
</dbReference>
<comment type="subunit">
    <text evidence="2">Homodimer.</text>
</comment>
<evidence type="ECO:0000256" key="1">
    <source>
        <dbReference type="ARBA" id="ARBA00001946"/>
    </source>
</evidence>
<proteinExistence type="predicted"/>
<feature type="domain" description="Transketolase C-terminal" evidence="5">
    <location>
        <begin position="10"/>
        <end position="121"/>
    </location>
</feature>
<dbReference type="Proteomes" id="UP000588098">
    <property type="component" value="Unassembled WGS sequence"/>
</dbReference>
<dbReference type="AlphaFoldDB" id="A0A7W9Q9L9"/>
<dbReference type="GO" id="GO:0005829">
    <property type="term" value="C:cytosol"/>
    <property type="evidence" value="ECO:0007669"/>
    <property type="project" value="TreeGrafter"/>
</dbReference>
<evidence type="ECO:0000256" key="3">
    <source>
        <dbReference type="ARBA" id="ARBA00022679"/>
    </source>
</evidence>